<organism evidence="2 3">
    <name type="scientific">Kingella pumchi</name>
    <dbReference type="NCBI Taxonomy" id="2779506"/>
    <lineage>
        <taxon>Bacteria</taxon>
        <taxon>Pseudomonadati</taxon>
        <taxon>Pseudomonadota</taxon>
        <taxon>Betaproteobacteria</taxon>
        <taxon>Neisseriales</taxon>
        <taxon>Neisseriaceae</taxon>
        <taxon>Kingella</taxon>
    </lineage>
</organism>
<proteinExistence type="predicted"/>
<dbReference type="Proteomes" id="UP001298424">
    <property type="component" value="Unassembled WGS sequence"/>
</dbReference>
<evidence type="ECO:0000313" key="3">
    <source>
        <dbReference type="Proteomes" id="UP001298424"/>
    </source>
</evidence>
<dbReference type="RefSeq" id="WP_238745507.1">
    <property type="nucleotide sequence ID" value="NZ_JAKOOW010000006.1"/>
</dbReference>
<protein>
    <submittedName>
        <fullName evidence="2">Uncharacterized protein</fullName>
    </submittedName>
</protein>
<evidence type="ECO:0000256" key="1">
    <source>
        <dbReference type="SAM" id="SignalP"/>
    </source>
</evidence>
<reference evidence="2 3" key="1">
    <citation type="submission" date="2022-02" db="EMBL/GenBank/DDBJ databases">
        <title>Genome sequence data of Kingella unionensis sp. nov. strain CICC 24913 (CCUG 75125).</title>
        <authorList>
            <person name="Xiao M."/>
        </authorList>
    </citation>
    <scope>NUCLEOTIDE SEQUENCE [LARGE SCALE GENOMIC DNA]</scope>
    <source>
        <strain evidence="2 3">CICC 24913</strain>
    </source>
</reference>
<accession>A0ABS9NKH1</accession>
<feature type="chain" id="PRO_5046545684" evidence="1">
    <location>
        <begin position="21"/>
        <end position="190"/>
    </location>
</feature>
<evidence type="ECO:0000313" key="2">
    <source>
        <dbReference type="EMBL" id="MCG6503288.1"/>
    </source>
</evidence>
<keyword evidence="1" id="KW-0732">Signal</keyword>
<dbReference type="EMBL" id="JAKOOW010000006">
    <property type="protein sequence ID" value="MCG6503288.1"/>
    <property type="molecule type" value="Genomic_DNA"/>
</dbReference>
<comment type="caution">
    <text evidence="2">The sequence shown here is derived from an EMBL/GenBank/DDBJ whole genome shotgun (WGS) entry which is preliminary data.</text>
</comment>
<keyword evidence="3" id="KW-1185">Reference proteome</keyword>
<feature type="signal peptide" evidence="1">
    <location>
        <begin position="1"/>
        <end position="20"/>
    </location>
</feature>
<sequence>MKRLSALLLSALLAGQAAYAAPAPVKFDGKTFGKEFVGVMEHGNRLKEYVANGESFENWSRLIGIRYQEMPQLNNDPAAMAKALAVTLRQNNPQAKFEITHDPQQNIAVIDFITWKTGAANDGTMEINAFKYWQSADKKGLYSLQLAQRVRTADYKDQQKAVQALKNIRSSLLKQIRSANHQAVEKALQR</sequence>
<gene>
    <name evidence="2" type="ORF">MB824_02085</name>
</gene>
<name>A0ABS9NKH1_9NEIS</name>